<feature type="region of interest" description="Disordered" evidence="1">
    <location>
        <begin position="39"/>
        <end position="67"/>
    </location>
</feature>
<gene>
    <name evidence="2" type="ORF">EB796_007449</name>
</gene>
<evidence type="ECO:0000313" key="2">
    <source>
        <dbReference type="EMBL" id="KAF6034246.1"/>
    </source>
</evidence>
<feature type="compositionally biased region" description="Low complexity" evidence="1">
    <location>
        <begin position="307"/>
        <end position="316"/>
    </location>
</feature>
<feature type="compositionally biased region" description="Acidic residues" evidence="1">
    <location>
        <begin position="326"/>
        <end position="335"/>
    </location>
</feature>
<protein>
    <submittedName>
        <fullName evidence="2">CAC</fullName>
    </submittedName>
</protein>
<comment type="caution">
    <text evidence="2">The sequence shown here is derived from an EMBL/GenBank/DDBJ whole genome shotgun (WGS) entry which is preliminary data.</text>
</comment>
<name>A0A7J7K9L9_BUGNE</name>
<feature type="region of interest" description="Disordered" evidence="1">
    <location>
        <begin position="117"/>
        <end position="199"/>
    </location>
</feature>
<sequence length="335" mass="38468">MLFFKRYEMICLLCNIYICKDASCLPTPRHSDAVSSFSERGHLQQNGSDSFHDSAFPRGSTSYSQPAQPITTSKLLYRPIMEQDSSSQLQKEDINFNQPLRESNNFHQSMSDTFDQPIRESDSFHQPIRDGNSFHQPIRDSDSFHQPIRDSDSFHQPIRDSDSFHQPIRDSDSFNQPIRDSDSCHQTDQSETNEPDFSHEIERRYCDRFAGFRDDPYGGHWSSPTQSEAENMISYQRWPSYDQETGNDVEYIEQGNDPHDSSVSSPSLTSRSRSTDSRLYAYITNSERNSTPLSPVNETMVTYQHQGQLQGQHQGQVVASLISSSQDDEEDGEWC</sequence>
<evidence type="ECO:0000256" key="1">
    <source>
        <dbReference type="SAM" id="MobiDB-lite"/>
    </source>
</evidence>
<dbReference type="OrthoDB" id="6258998at2759"/>
<proteinExistence type="predicted"/>
<reference evidence="2" key="1">
    <citation type="submission" date="2020-06" db="EMBL/GenBank/DDBJ databases">
        <title>Draft genome of Bugula neritina, a colonial animal packing powerful symbionts and potential medicines.</title>
        <authorList>
            <person name="Rayko M."/>
        </authorList>
    </citation>
    <scope>NUCLEOTIDE SEQUENCE [LARGE SCALE GENOMIC DNA]</scope>
    <source>
        <strain evidence="2">Kwan_BN1</strain>
    </source>
</reference>
<keyword evidence="3" id="KW-1185">Reference proteome</keyword>
<evidence type="ECO:0000313" key="3">
    <source>
        <dbReference type="Proteomes" id="UP000593567"/>
    </source>
</evidence>
<dbReference type="AlphaFoldDB" id="A0A7J7K9L9"/>
<feature type="region of interest" description="Disordered" evidence="1">
    <location>
        <begin position="307"/>
        <end position="335"/>
    </location>
</feature>
<feature type="region of interest" description="Disordered" evidence="1">
    <location>
        <begin position="250"/>
        <end position="276"/>
    </location>
</feature>
<dbReference type="Proteomes" id="UP000593567">
    <property type="component" value="Unassembled WGS sequence"/>
</dbReference>
<feature type="compositionally biased region" description="Low complexity" evidence="1">
    <location>
        <begin position="261"/>
        <end position="272"/>
    </location>
</feature>
<feature type="compositionally biased region" description="Polar residues" evidence="1">
    <location>
        <begin position="39"/>
        <end position="49"/>
    </location>
</feature>
<accession>A0A7J7K9L9</accession>
<organism evidence="2 3">
    <name type="scientific">Bugula neritina</name>
    <name type="common">Brown bryozoan</name>
    <name type="synonym">Sertularia neritina</name>
    <dbReference type="NCBI Taxonomy" id="10212"/>
    <lineage>
        <taxon>Eukaryota</taxon>
        <taxon>Metazoa</taxon>
        <taxon>Spiralia</taxon>
        <taxon>Lophotrochozoa</taxon>
        <taxon>Bryozoa</taxon>
        <taxon>Gymnolaemata</taxon>
        <taxon>Cheilostomatida</taxon>
        <taxon>Flustrina</taxon>
        <taxon>Buguloidea</taxon>
        <taxon>Bugulidae</taxon>
        <taxon>Bugula</taxon>
    </lineage>
</organism>
<dbReference type="EMBL" id="VXIV02001121">
    <property type="protein sequence ID" value="KAF6034246.1"/>
    <property type="molecule type" value="Genomic_DNA"/>
</dbReference>
<feature type="compositionally biased region" description="Basic and acidic residues" evidence="1">
    <location>
        <begin position="137"/>
        <end position="172"/>
    </location>
</feature>